<dbReference type="InterPro" id="IPR043429">
    <property type="entry name" value="ArtM/GltK/GlnP/TcyL/YhdX-like"/>
</dbReference>
<dbReference type="InterPro" id="IPR000515">
    <property type="entry name" value="MetI-like"/>
</dbReference>
<evidence type="ECO:0000256" key="6">
    <source>
        <dbReference type="RuleBase" id="RU363032"/>
    </source>
</evidence>
<reference evidence="8 9" key="1">
    <citation type="submission" date="2023-12" db="EMBL/GenBank/DDBJ databases">
        <title>Sinomonas terricola sp. nov, isolated from litchi orchard soil in Guangdong, PR China.</title>
        <authorList>
            <person name="Jiaxin W."/>
            <person name="Yang Z."/>
            <person name="Honghui Z."/>
        </authorList>
    </citation>
    <scope>NUCLEOTIDE SEQUENCE [LARGE SCALE GENOMIC DNA]</scope>
    <source>
        <strain evidence="8 9">JGH33</strain>
    </source>
</reference>
<evidence type="ECO:0000259" key="7">
    <source>
        <dbReference type="PROSITE" id="PS50928"/>
    </source>
</evidence>
<evidence type="ECO:0000256" key="4">
    <source>
        <dbReference type="ARBA" id="ARBA00022989"/>
    </source>
</evidence>
<proteinExistence type="inferred from homology"/>
<keyword evidence="9" id="KW-1185">Reference proteome</keyword>
<feature type="domain" description="ABC transmembrane type-1" evidence="7">
    <location>
        <begin position="1"/>
        <end position="106"/>
    </location>
</feature>
<dbReference type="CDD" id="cd06261">
    <property type="entry name" value="TM_PBP2"/>
    <property type="match status" value="1"/>
</dbReference>
<feature type="transmembrane region" description="Helical" evidence="6">
    <location>
        <begin position="85"/>
        <end position="105"/>
    </location>
</feature>
<evidence type="ECO:0000313" key="9">
    <source>
        <dbReference type="Proteomes" id="UP001304769"/>
    </source>
</evidence>
<comment type="subcellular location">
    <subcellularLocation>
        <location evidence="6">Cell membrane</location>
        <topology evidence="6">Multi-pass membrane protein</topology>
    </subcellularLocation>
    <subcellularLocation>
        <location evidence="1">Membrane</location>
        <topology evidence="1">Multi-pass membrane protein</topology>
    </subcellularLocation>
</comment>
<name>A0ABU5T9V7_9MICC</name>
<dbReference type="Proteomes" id="UP001304769">
    <property type="component" value="Unassembled WGS sequence"/>
</dbReference>
<evidence type="ECO:0000256" key="2">
    <source>
        <dbReference type="ARBA" id="ARBA00022692"/>
    </source>
</evidence>
<sequence>MAGISQRAGLGSVSPRYMEGARALGFSHARAFINVSVPIGLRLSLPGLTNTMISVVKNSALLLSIGLAELTFVVQRLSAETFRTVELFVVLGAVYLALVLALSSVMHMISRRYALGAGV</sequence>
<evidence type="ECO:0000313" key="8">
    <source>
        <dbReference type="EMBL" id="MEA5456305.1"/>
    </source>
</evidence>
<keyword evidence="2 6" id="KW-0812">Transmembrane</keyword>
<protein>
    <submittedName>
        <fullName evidence="8">ABC transporter permease subunit</fullName>
    </submittedName>
</protein>
<evidence type="ECO:0000256" key="3">
    <source>
        <dbReference type="ARBA" id="ARBA00022970"/>
    </source>
</evidence>
<accession>A0ABU5T9V7</accession>
<evidence type="ECO:0000256" key="5">
    <source>
        <dbReference type="ARBA" id="ARBA00023136"/>
    </source>
</evidence>
<gene>
    <name evidence="8" type="ORF">SPF06_16330</name>
</gene>
<dbReference type="PANTHER" id="PTHR30614">
    <property type="entry name" value="MEMBRANE COMPONENT OF AMINO ACID ABC TRANSPORTER"/>
    <property type="match status" value="1"/>
</dbReference>
<dbReference type="PANTHER" id="PTHR30614:SF0">
    <property type="entry name" value="L-CYSTINE TRANSPORT SYSTEM PERMEASE PROTEIN TCYL"/>
    <property type="match status" value="1"/>
</dbReference>
<comment type="similarity">
    <text evidence="6">Belongs to the binding-protein-dependent transport system permease family.</text>
</comment>
<dbReference type="EMBL" id="JAYGGQ010000013">
    <property type="protein sequence ID" value="MEA5456305.1"/>
    <property type="molecule type" value="Genomic_DNA"/>
</dbReference>
<keyword evidence="6" id="KW-0813">Transport</keyword>
<dbReference type="Pfam" id="PF00528">
    <property type="entry name" value="BPD_transp_1"/>
    <property type="match status" value="1"/>
</dbReference>
<keyword evidence="4 6" id="KW-1133">Transmembrane helix</keyword>
<dbReference type="PROSITE" id="PS50928">
    <property type="entry name" value="ABC_TM1"/>
    <property type="match status" value="1"/>
</dbReference>
<organism evidence="8 9">
    <name type="scientific">Sinomonas terricola</name>
    <dbReference type="NCBI Taxonomy" id="3110330"/>
    <lineage>
        <taxon>Bacteria</taxon>
        <taxon>Bacillati</taxon>
        <taxon>Actinomycetota</taxon>
        <taxon>Actinomycetes</taxon>
        <taxon>Micrococcales</taxon>
        <taxon>Micrococcaceae</taxon>
        <taxon>Sinomonas</taxon>
    </lineage>
</organism>
<dbReference type="RefSeq" id="WP_323280190.1">
    <property type="nucleotide sequence ID" value="NZ_JAYGGQ010000013.1"/>
</dbReference>
<comment type="caution">
    <text evidence="8">The sequence shown here is derived from an EMBL/GenBank/DDBJ whole genome shotgun (WGS) entry which is preliminary data.</text>
</comment>
<evidence type="ECO:0000256" key="1">
    <source>
        <dbReference type="ARBA" id="ARBA00004141"/>
    </source>
</evidence>
<keyword evidence="5 6" id="KW-0472">Membrane</keyword>
<dbReference type="SUPFAM" id="SSF161098">
    <property type="entry name" value="MetI-like"/>
    <property type="match status" value="1"/>
</dbReference>
<feature type="transmembrane region" description="Helical" evidence="6">
    <location>
        <begin position="60"/>
        <end position="79"/>
    </location>
</feature>
<keyword evidence="3" id="KW-0029">Amino-acid transport</keyword>
<dbReference type="Gene3D" id="1.10.3720.10">
    <property type="entry name" value="MetI-like"/>
    <property type="match status" value="1"/>
</dbReference>
<dbReference type="InterPro" id="IPR035906">
    <property type="entry name" value="MetI-like_sf"/>
</dbReference>